<dbReference type="EMBL" id="BAABHS010000007">
    <property type="protein sequence ID" value="GAA4960557.1"/>
    <property type="molecule type" value="Genomic_DNA"/>
</dbReference>
<accession>A0ABP9H5F3</accession>
<dbReference type="Proteomes" id="UP001500466">
    <property type="component" value="Unassembled WGS sequence"/>
</dbReference>
<protein>
    <submittedName>
        <fullName evidence="1">Uncharacterized protein</fullName>
    </submittedName>
</protein>
<organism evidence="1 2">
    <name type="scientific">Yinghuangia aomiensis</name>
    <dbReference type="NCBI Taxonomy" id="676205"/>
    <lineage>
        <taxon>Bacteria</taxon>
        <taxon>Bacillati</taxon>
        <taxon>Actinomycetota</taxon>
        <taxon>Actinomycetes</taxon>
        <taxon>Kitasatosporales</taxon>
        <taxon>Streptomycetaceae</taxon>
        <taxon>Yinghuangia</taxon>
    </lineage>
</organism>
<sequence>MSASGVPQAAPGVSLALGITRVMALPVVDRLLPTWPRAAGPDPVRSAAYRERAQFLALLASIYPCHIQPDPAEPD</sequence>
<comment type="caution">
    <text evidence="1">The sequence shown here is derived from an EMBL/GenBank/DDBJ whole genome shotgun (WGS) entry which is preliminary data.</text>
</comment>
<name>A0ABP9H5F3_9ACTN</name>
<evidence type="ECO:0000313" key="2">
    <source>
        <dbReference type="Proteomes" id="UP001500466"/>
    </source>
</evidence>
<evidence type="ECO:0000313" key="1">
    <source>
        <dbReference type="EMBL" id="GAA4960557.1"/>
    </source>
</evidence>
<gene>
    <name evidence="1" type="ORF">GCM10023205_24830</name>
</gene>
<proteinExistence type="predicted"/>
<keyword evidence="2" id="KW-1185">Reference proteome</keyword>
<reference evidence="2" key="1">
    <citation type="journal article" date="2019" name="Int. J. Syst. Evol. Microbiol.">
        <title>The Global Catalogue of Microorganisms (GCM) 10K type strain sequencing project: providing services to taxonomists for standard genome sequencing and annotation.</title>
        <authorList>
            <consortium name="The Broad Institute Genomics Platform"/>
            <consortium name="The Broad Institute Genome Sequencing Center for Infectious Disease"/>
            <person name="Wu L."/>
            <person name="Ma J."/>
        </authorList>
    </citation>
    <scope>NUCLEOTIDE SEQUENCE [LARGE SCALE GENOMIC DNA]</scope>
    <source>
        <strain evidence="2">JCM 17986</strain>
    </source>
</reference>